<keyword evidence="2" id="KW-1185">Reference proteome</keyword>
<reference evidence="1 2" key="1">
    <citation type="submission" date="2021-03" db="EMBL/GenBank/DDBJ databases">
        <title>Sequencing the genomes of 1000 actinobacteria strains.</title>
        <authorList>
            <person name="Klenk H.-P."/>
        </authorList>
    </citation>
    <scope>NUCLEOTIDE SEQUENCE [LARGE SCALE GENOMIC DNA]</scope>
    <source>
        <strain evidence="1 2">DSM 46670</strain>
    </source>
</reference>
<accession>A0ABS4TGM0</accession>
<proteinExistence type="predicted"/>
<evidence type="ECO:0000313" key="1">
    <source>
        <dbReference type="EMBL" id="MBP2323560.1"/>
    </source>
</evidence>
<comment type="caution">
    <text evidence="1">The sequence shown here is derived from an EMBL/GenBank/DDBJ whole genome shotgun (WGS) entry which is preliminary data.</text>
</comment>
<protein>
    <submittedName>
        <fullName evidence="1">Uncharacterized protein</fullName>
    </submittedName>
</protein>
<name>A0ABS4TGM0_9PSEU</name>
<sequence>MAAPPGAKTPAGITAGSSVGDVKKAYPEAKLGESGDYTMPVAGKSDQLVVFRMAKDGKVDTIMLMSVLGC</sequence>
<dbReference type="RefSeq" id="WP_209640140.1">
    <property type="nucleotide sequence ID" value="NZ_JAGINW010000001.1"/>
</dbReference>
<dbReference type="Proteomes" id="UP001519332">
    <property type="component" value="Unassembled WGS sequence"/>
</dbReference>
<evidence type="ECO:0000313" key="2">
    <source>
        <dbReference type="Proteomes" id="UP001519332"/>
    </source>
</evidence>
<dbReference type="EMBL" id="JAGINW010000001">
    <property type="protein sequence ID" value="MBP2323560.1"/>
    <property type="molecule type" value="Genomic_DNA"/>
</dbReference>
<gene>
    <name evidence="1" type="ORF">JOF56_003945</name>
</gene>
<organism evidence="1 2">
    <name type="scientific">Kibdelosporangium banguiense</name>
    <dbReference type="NCBI Taxonomy" id="1365924"/>
    <lineage>
        <taxon>Bacteria</taxon>
        <taxon>Bacillati</taxon>
        <taxon>Actinomycetota</taxon>
        <taxon>Actinomycetes</taxon>
        <taxon>Pseudonocardiales</taxon>
        <taxon>Pseudonocardiaceae</taxon>
        <taxon>Kibdelosporangium</taxon>
    </lineage>
</organism>